<gene>
    <name evidence="5" type="ORF">HNE05_01265</name>
</gene>
<dbReference type="PROSITE" id="PS51891">
    <property type="entry name" value="CENP_V_GFA"/>
    <property type="match status" value="1"/>
</dbReference>
<keyword evidence="6" id="KW-1185">Reference proteome</keyword>
<dbReference type="Gene3D" id="2.170.150.70">
    <property type="match status" value="1"/>
</dbReference>
<keyword evidence="2" id="KW-0479">Metal-binding</keyword>
<dbReference type="RefSeq" id="WP_173203449.1">
    <property type="nucleotide sequence ID" value="NZ_CP053697.2"/>
</dbReference>
<evidence type="ECO:0000313" key="5">
    <source>
        <dbReference type="EMBL" id="QKE62054.1"/>
    </source>
</evidence>
<dbReference type="Pfam" id="PF04828">
    <property type="entry name" value="GFA"/>
    <property type="match status" value="1"/>
</dbReference>
<dbReference type="SUPFAM" id="SSF51316">
    <property type="entry name" value="Mss4-like"/>
    <property type="match status" value="1"/>
</dbReference>
<name>A0A6M8F147_9GAMM</name>
<dbReference type="Proteomes" id="UP000501379">
    <property type="component" value="Chromosome"/>
</dbReference>
<dbReference type="InterPro" id="IPR052355">
    <property type="entry name" value="CENP-V-like"/>
</dbReference>
<evidence type="ECO:0000259" key="4">
    <source>
        <dbReference type="PROSITE" id="PS51891"/>
    </source>
</evidence>
<dbReference type="InterPro" id="IPR006913">
    <property type="entry name" value="CENP-V/GFA"/>
</dbReference>
<protein>
    <submittedName>
        <fullName evidence="5">GFA family protein</fullName>
    </submittedName>
</protein>
<dbReference type="InterPro" id="IPR011057">
    <property type="entry name" value="Mss4-like_sf"/>
</dbReference>
<evidence type="ECO:0000256" key="3">
    <source>
        <dbReference type="ARBA" id="ARBA00022833"/>
    </source>
</evidence>
<reference evidence="5" key="1">
    <citation type="submission" date="2020-07" db="EMBL/GenBank/DDBJ databases">
        <title>Nitrate ammonifying Pseudomonas campi sp. nov. isolated from German agricultural grassland.</title>
        <authorList>
            <person name="Timsy T."/>
            <person name="Ulrich A."/>
            <person name="Spanner T."/>
            <person name="Foesel B."/>
            <person name="Kolb S."/>
            <person name="Horn M.A."/>
            <person name="Behrendt U."/>
        </authorList>
    </citation>
    <scope>NUCLEOTIDE SEQUENCE</scope>
    <source>
        <strain evidence="5">S1-A32-2</strain>
    </source>
</reference>
<dbReference type="KEGG" id="pcam:HNE05_01265"/>
<feature type="domain" description="CENP-V/GFA" evidence="4">
    <location>
        <begin position="5"/>
        <end position="124"/>
    </location>
</feature>
<comment type="similarity">
    <text evidence="1">Belongs to the Gfa family.</text>
</comment>
<proteinExistence type="inferred from homology"/>
<dbReference type="GO" id="GO:0016846">
    <property type="term" value="F:carbon-sulfur lyase activity"/>
    <property type="evidence" value="ECO:0007669"/>
    <property type="project" value="InterPro"/>
</dbReference>
<evidence type="ECO:0000256" key="2">
    <source>
        <dbReference type="ARBA" id="ARBA00022723"/>
    </source>
</evidence>
<dbReference type="PANTHER" id="PTHR28620">
    <property type="entry name" value="CENTROMERE PROTEIN V"/>
    <property type="match status" value="1"/>
</dbReference>
<dbReference type="EMBL" id="CP053697">
    <property type="protein sequence ID" value="QKE62054.1"/>
    <property type="molecule type" value="Genomic_DNA"/>
</dbReference>
<accession>A0A6M8F147</accession>
<dbReference type="PANTHER" id="PTHR28620:SF1">
    <property type="entry name" value="CENP-V_GFA DOMAIN-CONTAINING PROTEIN"/>
    <property type="match status" value="1"/>
</dbReference>
<organism evidence="5 6">
    <name type="scientific">Aquipseudomonas campi</name>
    <dbReference type="NCBI Taxonomy" id="2731681"/>
    <lineage>
        <taxon>Bacteria</taxon>
        <taxon>Pseudomonadati</taxon>
        <taxon>Pseudomonadota</taxon>
        <taxon>Gammaproteobacteria</taxon>
        <taxon>Pseudomonadales</taxon>
        <taxon>Pseudomonadaceae</taxon>
        <taxon>Aquipseudomonas</taxon>
    </lineage>
</organism>
<dbReference type="GO" id="GO:0046872">
    <property type="term" value="F:metal ion binding"/>
    <property type="evidence" value="ECO:0007669"/>
    <property type="project" value="UniProtKB-KW"/>
</dbReference>
<evidence type="ECO:0000313" key="6">
    <source>
        <dbReference type="Proteomes" id="UP000501379"/>
    </source>
</evidence>
<keyword evidence="3" id="KW-0862">Zinc</keyword>
<evidence type="ECO:0000256" key="1">
    <source>
        <dbReference type="ARBA" id="ARBA00005495"/>
    </source>
</evidence>
<dbReference type="AlphaFoldDB" id="A0A6M8F147"/>
<sequence>MLTTYSGSCHCGTVKFEADLDLTQSSYRCNCSICRRTRFWVAVARPEGFRLLAGKQALTEYLFNTRKNQHFFCKHCGVRAFGVGNDTPIGQMIGVNLGCLEGVSEEALAGIPITYVDGLHDRWQSAPACCAHL</sequence>